<dbReference type="Pfam" id="PF00356">
    <property type="entry name" value="LacI"/>
    <property type="match status" value="1"/>
</dbReference>
<dbReference type="SUPFAM" id="SSF47413">
    <property type="entry name" value="lambda repressor-like DNA-binding domains"/>
    <property type="match status" value="1"/>
</dbReference>
<keyword evidence="2" id="KW-0238">DNA-binding</keyword>
<evidence type="ECO:0000256" key="1">
    <source>
        <dbReference type="ARBA" id="ARBA00023015"/>
    </source>
</evidence>
<reference evidence="5 6" key="1">
    <citation type="submission" date="2019-01" db="EMBL/GenBank/DDBJ databases">
        <title>Spirosoma flava sp. nov., a propanil-degrading bacterium isolated from herbicide-contaminated soil.</title>
        <authorList>
            <person name="Zhang L."/>
            <person name="Jiang J.-D."/>
        </authorList>
    </citation>
    <scope>NUCLEOTIDE SEQUENCE [LARGE SCALE GENOMIC DNA]</scope>
    <source>
        <strain evidence="5 6">TY50</strain>
    </source>
</reference>
<gene>
    <name evidence="5" type="ORF">EQG79_12250</name>
</gene>
<dbReference type="PROSITE" id="PS50932">
    <property type="entry name" value="HTH_LACI_2"/>
    <property type="match status" value="1"/>
</dbReference>
<evidence type="ECO:0000256" key="2">
    <source>
        <dbReference type="ARBA" id="ARBA00023125"/>
    </source>
</evidence>
<keyword evidence="6" id="KW-1185">Reference proteome</keyword>
<organism evidence="5 6">
    <name type="scientific">Spirosoma sordidisoli</name>
    <dbReference type="NCBI Taxonomy" id="2502893"/>
    <lineage>
        <taxon>Bacteria</taxon>
        <taxon>Pseudomonadati</taxon>
        <taxon>Bacteroidota</taxon>
        <taxon>Cytophagia</taxon>
        <taxon>Cytophagales</taxon>
        <taxon>Cytophagaceae</taxon>
        <taxon>Spirosoma</taxon>
    </lineage>
</organism>
<proteinExistence type="predicted"/>
<dbReference type="Gene3D" id="1.10.260.40">
    <property type="entry name" value="lambda repressor-like DNA-binding domains"/>
    <property type="match status" value="1"/>
</dbReference>
<dbReference type="GO" id="GO:0000976">
    <property type="term" value="F:transcription cis-regulatory region binding"/>
    <property type="evidence" value="ECO:0007669"/>
    <property type="project" value="TreeGrafter"/>
</dbReference>
<dbReference type="InterPro" id="IPR010982">
    <property type="entry name" value="Lambda_DNA-bd_dom_sf"/>
</dbReference>
<comment type="caution">
    <text evidence="5">The sequence shown here is derived from an EMBL/GenBank/DDBJ whole genome shotgun (WGS) entry which is preliminary data.</text>
</comment>
<sequence length="372" mass="41544">MPRLDRSRRTTVTIVDIAEKLQISSSTVSRALRNHPDIRPETVEAVKNMAKKLNYQPNTQAQSLRERRTRLLGVLVPEIQQFFYSSVLNGIEEVAFRKGYQVVVCKSGETYEREMLQASAMGNQVDGMIVCLSQQTRKTEHFRQLKQQGMPLVFFDRAPERFTAHKVVFDNEAHTFQLTEHLLKSGFSRIALLTGPAHLTSCQEQIRGYEKALDRYQKGDDTTLIQTVGFGYQDGCVGFQKLIKQPAPPDAILAGSDQLAFATLLEARSLKLAIPGQLGLAVCGGDPFHARFENAVTSLTAKGFEMGSRAAYLCIQDIENTDKAVKARTERITSDLVIRHSSVRPQGGEYATGDYSRHIATHEPGADEVHIY</sequence>
<name>A0A4Q2UIU9_9BACT</name>
<protein>
    <submittedName>
        <fullName evidence="5">LacI family transcriptional regulator</fullName>
    </submittedName>
</protein>
<keyword evidence="1" id="KW-0805">Transcription regulation</keyword>
<evidence type="ECO:0000256" key="3">
    <source>
        <dbReference type="ARBA" id="ARBA00023163"/>
    </source>
</evidence>
<dbReference type="Proteomes" id="UP000290407">
    <property type="component" value="Unassembled WGS sequence"/>
</dbReference>
<dbReference type="RefSeq" id="WP_129601644.1">
    <property type="nucleotide sequence ID" value="NZ_SBLB01000003.1"/>
</dbReference>
<dbReference type="GO" id="GO:0003700">
    <property type="term" value="F:DNA-binding transcription factor activity"/>
    <property type="evidence" value="ECO:0007669"/>
    <property type="project" value="TreeGrafter"/>
</dbReference>
<dbReference type="PANTHER" id="PTHR30146:SF109">
    <property type="entry name" value="HTH-TYPE TRANSCRIPTIONAL REGULATOR GALS"/>
    <property type="match status" value="1"/>
</dbReference>
<dbReference type="Pfam" id="PF00532">
    <property type="entry name" value="Peripla_BP_1"/>
    <property type="match status" value="1"/>
</dbReference>
<dbReference type="SUPFAM" id="SSF53822">
    <property type="entry name" value="Periplasmic binding protein-like I"/>
    <property type="match status" value="1"/>
</dbReference>
<dbReference type="PANTHER" id="PTHR30146">
    <property type="entry name" value="LACI-RELATED TRANSCRIPTIONAL REPRESSOR"/>
    <property type="match status" value="1"/>
</dbReference>
<keyword evidence="3" id="KW-0804">Transcription</keyword>
<dbReference type="CDD" id="cd01392">
    <property type="entry name" value="HTH_LacI"/>
    <property type="match status" value="1"/>
</dbReference>
<evidence type="ECO:0000313" key="6">
    <source>
        <dbReference type="Proteomes" id="UP000290407"/>
    </source>
</evidence>
<dbReference type="InterPro" id="IPR000843">
    <property type="entry name" value="HTH_LacI"/>
</dbReference>
<dbReference type="EMBL" id="SBLB01000003">
    <property type="protein sequence ID" value="RYC69377.1"/>
    <property type="molecule type" value="Genomic_DNA"/>
</dbReference>
<evidence type="ECO:0000313" key="5">
    <source>
        <dbReference type="EMBL" id="RYC69377.1"/>
    </source>
</evidence>
<dbReference type="AlphaFoldDB" id="A0A4Q2UIU9"/>
<dbReference type="CDD" id="cd06267">
    <property type="entry name" value="PBP1_LacI_sugar_binding-like"/>
    <property type="match status" value="1"/>
</dbReference>
<dbReference type="InterPro" id="IPR001761">
    <property type="entry name" value="Peripla_BP/Lac1_sug-bd_dom"/>
</dbReference>
<dbReference type="Gene3D" id="3.40.50.2300">
    <property type="match status" value="2"/>
</dbReference>
<accession>A0A4Q2UIU9</accession>
<dbReference type="InterPro" id="IPR028082">
    <property type="entry name" value="Peripla_BP_I"/>
</dbReference>
<evidence type="ECO:0000259" key="4">
    <source>
        <dbReference type="PROSITE" id="PS50932"/>
    </source>
</evidence>
<dbReference type="SMART" id="SM00354">
    <property type="entry name" value="HTH_LACI"/>
    <property type="match status" value="1"/>
</dbReference>
<feature type="domain" description="HTH lacI-type" evidence="4">
    <location>
        <begin position="12"/>
        <end position="66"/>
    </location>
</feature>